<dbReference type="OrthoDB" id="147185at2"/>
<proteinExistence type="predicted"/>
<evidence type="ECO:0000313" key="3">
    <source>
        <dbReference type="Proteomes" id="UP000000263"/>
    </source>
</evidence>
<dbReference type="RefSeq" id="WP_011997680.1">
    <property type="nucleotide sequence ID" value="NC_009767.1"/>
</dbReference>
<feature type="transmembrane region" description="Helical" evidence="1">
    <location>
        <begin position="245"/>
        <end position="266"/>
    </location>
</feature>
<feature type="transmembrane region" description="Helical" evidence="1">
    <location>
        <begin position="213"/>
        <end position="239"/>
    </location>
</feature>
<protein>
    <submittedName>
        <fullName evidence="2">Uncharacterized protein</fullName>
    </submittedName>
</protein>
<dbReference type="Proteomes" id="UP000000263">
    <property type="component" value="Chromosome"/>
</dbReference>
<feature type="transmembrane region" description="Helical" evidence="1">
    <location>
        <begin position="147"/>
        <end position="166"/>
    </location>
</feature>
<evidence type="ECO:0000256" key="1">
    <source>
        <dbReference type="SAM" id="Phobius"/>
    </source>
</evidence>
<dbReference type="HOGENOM" id="CLU_882448_0_0_0"/>
<dbReference type="AlphaFoldDB" id="A7NFP9"/>
<feature type="transmembrane region" description="Helical" evidence="1">
    <location>
        <begin position="278"/>
        <end position="300"/>
    </location>
</feature>
<name>A7NFP9_ROSCS</name>
<keyword evidence="3" id="KW-1185">Reference proteome</keyword>
<keyword evidence="1" id="KW-1133">Transmembrane helix</keyword>
<keyword evidence="1" id="KW-0472">Membrane</keyword>
<dbReference type="EMBL" id="CP000804">
    <property type="protein sequence ID" value="ABU56275.1"/>
    <property type="molecule type" value="Genomic_DNA"/>
</dbReference>
<feature type="transmembrane region" description="Helical" evidence="1">
    <location>
        <begin position="101"/>
        <end position="126"/>
    </location>
</feature>
<keyword evidence="1" id="KW-0812">Transmembrane</keyword>
<sequence>MESVALTPRVRLIVHRLWEVLRSRRWQWTLGVIFFLAINGYIGYRLYQDREQIAQLSNIRIESVWLVIAFGVQTAGMLNAVDAWSTIFRHLGYNLPLRIHFRIYALSNLAARLPGIGVTAASRAFLYGQRGVDGIQVAAIALMEPPVFGVAAIVVALAMLAFPGSIGSFVNPWVLIGAFGITLIILPSPLFRRLLDWLIARHPGSATLQWQHVLIWAGRNILTIVLGGIALYCVCRAASAIPESALALLIQCWALLVVAGSLLFWIPVELGITSSILVLTLAMMMPMPQALLLLIAWRVWGMLVDLVWGTAGLAL</sequence>
<feature type="transmembrane region" description="Helical" evidence="1">
    <location>
        <begin position="172"/>
        <end position="192"/>
    </location>
</feature>
<dbReference type="STRING" id="383372.Rcas_0140"/>
<reference evidence="2 3" key="1">
    <citation type="submission" date="2007-08" db="EMBL/GenBank/DDBJ databases">
        <title>Complete sequence of Roseiflexus castenholzii DSM 13941.</title>
        <authorList>
            <consortium name="US DOE Joint Genome Institute"/>
            <person name="Copeland A."/>
            <person name="Lucas S."/>
            <person name="Lapidus A."/>
            <person name="Barry K."/>
            <person name="Glavina del Rio T."/>
            <person name="Dalin E."/>
            <person name="Tice H."/>
            <person name="Pitluck S."/>
            <person name="Thompson L.S."/>
            <person name="Brettin T."/>
            <person name="Bruce D."/>
            <person name="Detter J.C."/>
            <person name="Han C."/>
            <person name="Tapia R."/>
            <person name="Schmutz J."/>
            <person name="Larimer F."/>
            <person name="Land M."/>
            <person name="Hauser L."/>
            <person name="Kyrpides N."/>
            <person name="Mikhailova N."/>
            <person name="Bryant D.A."/>
            <person name="Hanada S."/>
            <person name="Tsukatani Y."/>
            <person name="Richardson P."/>
        </authorList>
    </citation>
    <scope>NUCLEOTIDE SEQUENCE [LARGE SCALE GENOMIC DNA]</scope>
    <source>
        <strain evidence="3">DSM 13941 / HLO8</strain>
    </source>
</reference>
<organism evidence="2 3">
    <name type="scientific">Roseiflexus castenholzii (strain DSM 13941 / HLO8)</name>
    <dbReference type="NCBI Taxonomy" id="383372"/>
    <lineage>
        <taxon>Bacteria</taxon>
        <taxon>Bacillati</taxon>
        <taxon>Chloroflexota</taxon>
        <taxon>Chloroflexia</taxon>
        <taxon>Chloroflexales</taxon>
        <taxon>Roseiflexineae</taxon>
        <taxon>Roseiflexaceae</taxon>
        <taxon>Roseiflexus</taxon>
    </lineage>
</organism>
<feature type="transmembrane region" description="Helical" evidence="1">
    <location>
        <begin position="64"/>
        <end position="81"/>
    </location>
</feature>
<accession>A7NFP9</accession>
<gene>
    <name evidence="2" type="ordered locus">Rcas_0140</name>
</gene>
<evidence type="ECO:0000313" key="2">
    <source>
        <dbReference type="EMBL" id="ABU56275.1"/>
    </source>
</evidence>
<dbReference type="KEGG" id="rca:Rcas_0140"/>
<feature type="transmembrane region" description="Helical" evidence="1">
    <location>
        <begin position="26"/>
        <end position="44"/>
    </location>
</feature>